<sequence length="149" mass="16626">MEAIKPEDLHKEIGKVQSTSWFKVDQGMINTFADVTDDPQFIHVDPERAKPIFGSTIAHGALMLSLSVGKGYETAIPIEGTKMAMNYGYDKIRFVSPVPVDSNCRYNSELIEVTEKEGGRWLLKFKIELEVEGADKPGFVAENLAMIFV</sequence>
<keyword evidence="2" id="KW-1185">Reference proteome</keyword>
<reference evidence="1" key="1">
    <citation type="submission" date="2022-05" db="EMBL/GenBank/DDBJ databases">
        <title>Single-amplified genomics reveal most streamlined microbe among free-living bacteria.</title>
        <authorList>
            <person name="Roda-Garcia J."/>
            <person name="Haro-Moreno J.M."/>
            <person name="Rodriguez-Valera F."/>
            <person name="Almagro-Moreno S."/>
            <person name="Lopez-Perez M."/>
        </authorList>
    </citation>
    <scope>NUCLEOTIDE SEQUENCE</scope>
    <source>
        <strain evidence="1">TMED112-D2-2</strain>
    </source>
</reference>
<name>A0A368C443_9GAMM</name>
<dbReference type="InterPro" id="IPR002539">
    <property type="entry name" value="MaoC-like_dom"/>
</dbReference>
<proteinExistence type="predicted"/>
<dbReference type="InterPro" id="IPR039375">
    <property type="entry name" value="NodN-like"/>
</dbReference>
<evidence type="ECO:0000313" key="1">
    <source>
        <dbReference type="EMBL" id="URQ63448.1"/>
    </source>
</evidence>
<dbReference type="EMBL" id="CP097966">
    <property type="protein sequence ID" value="URQ63448.1"/>
    <property type="molecule type" value="Genomic_DNA"/>
</dbReference>
<dbReference type="PANTHER" id="PTHR42993">
    <property type="entry name" value="MAOC-LIKE DEHYDRATASE DOMAIN-CONTAINING PROTEIN"/>
    <property type="match status" value="1"/>
</dbReference>
<organism evidence="1 2">
    <name type="scientific">SAR86 cluster bacterium</name>
    <dbReference type="NCBI Taxonomy" id="2030880"/>
    <lineage>
        <taxon>Bacteria</taxon>
        <taxon>Pseudomonadati</taxon>
        <taxon>Pseudomonadota</taxon>
        <taxon>Gammaproteobacteria</taxon>
        <taxon>SAR86 cluster</taxon>
    </lineage>
</organism>
<dbReference type="CDD" id="cd03450">
    <property type="entry name" value="NodN"/>
    <property type="match status" value="1"/>
</dbReference>
<evidence type="ECO:0000313" key="2">
    <source>
        <dbReference type="Proteomes" id="UP001056381"/>
    </source>
</evidence>
<dbReference type="Gene3D" id="3.10.129.10">
    <property type="entry name" value="Hotdog Thioesterase"/>
    <property type="match status" value="1"/>
</dbReference>
<dbReference type="Proteomes" id="UP001056381">
    <property type="component" value="Chromosome"/>
</dbReference>
<protein>
    <submittedName>
        <fullName evidence="1">MaoC family dehydratase</fullName>
    </submittedName>
</protein>
<dbReference type="SUPFAM" id="SSF54637">
    <property type="entry name" value="Thioesterase/thiol ester dehydrase-isomerase"/>
    <property type="match status" value="1"/>
</dbReference>
<dbReference type="PANTHER" id="PTHR42993:SF1">
    <property type="entry name" value="MAOC-LIKE DEHYDRATASE DOMAIN-CONTAINING PROTEIN"/>
    <property type="match status" value="1"/>
</dbReference>
<dbReference type="AlphaFoldDB" id="A0A368C443"/>
<dbReference type="InterPro" id="IPR029069">
    <property type="entry name" value="HotDog_dom_sf"/>
</dbReference>
<accession>A0A368C443</accession>
<gene>
    <name evidence="1" type="ORF">M9B40_01430</name>
</gene>
<dbReference type="Pfam" id="PF01575">
    <property type="entry name" value="MaoC_dehydratas"/>
    <property type="match status" value="1"/>
</dbReference>